<feature type="transmembrane region" description="Helical" evidence="1">
    <location>
        <begin position="157"/>
        <end position="178"/>
    </location>
</feature>
<evidence type="ECO:0000313" key="3">
    <source>
        <dbReference type="Proteomes" id="UP001204445"/>
    </source>
</evidence>
<name>A0AAE3L551_9GAMM</name>
<evidence type="ECO:0000256" key="1">
    <source>
        <dbReference type="SAM" id="Phobius"/>
    </source>
</evidence>
<keyword evidence="1" id="KW-0812">Transmembrane</keyword>
<keyword evidence="1" id="KW-0472">Membrane</keyword>
<dbReference type="Proteomes" id="UP001204445">
    <property type="component" value="Unassembled WGS sequence"/>
</dbReference>
<dbReference type="AlphaFoldDB" id="A0AAE3L551"/>
<evidence type="ECO:0000313" key="2">
    <source>
        <dbReference type="EMBL" id="MCS3902682.1"/>
    </source>
</evidence>
<keyword evidence="3" id="KW-1185">Reference proteome</keyword>
<accession>A0AAE3L551</accession>
<protein>
    <submittedName>
        <fullName evidence="2">Uncharacterized protein</fullName>
    </submittedName>
</protein>
<feature type="transmembrane region" description="Helical" evidence="1">
    <location>
        <begin position="84"/>
        <end position="103"/>
    </location>
</feature>
<organism evidence="2 3">
    <name type="scientific">Methylohalomonas lacus</name>
    <dbReference type="NCBI Taxonomy" id="398773"/>
    <lineage>
        <taxon>Bacteria</taxon>
        <taxon>Pseudomonadati</taxon>
        <taxon>Pseudomonadota</taxon>
        <taxon>Gammaproteobacteria</taxon>
        <taxon>Methylohalomonadales</taxon>
        <taxon>Methylohalomonadaceae</taxon>
        <taxon>Methylohalomonas</taxon>
    </lineage>
</organism>
<reference evidence="2" key="1">
    <citation type="submission" date="2022-08" db="EMBL/GenBank/DDBJ databases">
        <title>Genomic Encyclopedia of Type Strains, Phase III (KMG-III): the genomes of soil and plant-associated and newly described type strains.</title>
        <authorList>
            <person name="Whitman W."/>
        </authorList>
    </citation>
    <scope>NUCLEOTIDE SEQUENCE</scope>
    <source>
        <strain evidence="2">HMT 1</strain>
    </source>
</reference>
<feature type="transmembrane region" description="Helical" evidence="1">
    <location>
        <begin position="41"/>
        <end position="63"/>
    </location>
</feature>
<dbReference type="EMBL" id="JANUCT010000004">
    <property type="protein sequence ID" value="MCS3902682.1"/>
    <property type="molecule type" value="Genomic_DNA"/>
</dbReference>
<dbReference type="RefSeq" id="WP_259054240.1">
    <property type="nucleotide sequence ID" value="NZ_JANUCT010000004.1"/>
</dbReference>
<proteinExistence type="predicted"/>
<sequence length="190" mass="20414">MFSSKTSKKLAIFAALALLMLLTRGNHFALTAELPSASTAVFLLAGFFLGGLVSFAALLGQAFGMDLWMVSQGHMDAAACFNQAYGFLLPAYGALWLGGRFLARHFEANAMMLVKTAVVTVVSASAAFLISKTSFYFLSGLYSTSWSGYLAKLTESYAGYMAAPLMYVALTAALYAIIVTGFQQYRQHTA</sequence>
<gene>
    <name evidence="2" type="ORF">J2T55_000686</name>
</gene>
<keyword evidence="1" id="KW-1133">Transmembrane helix</keyword>
<comment type="caution">
    <text evidence="2">The sequence shown here is derived from an EMBL/GenBank/DDBJ whole genome shotgun (WGS) entry which is preliminary data.</text>
</comment>